<dbReference type="GO" id="GO:0043718">
    <property type="term" value="F:2-hydroxymethylglutarate dehydrogenase activity"/>
    <property type="evidence" value="ECO:0007669"/>
    <property type="project" value="UniProtKB-EC"/>
</dbReference>
<dbReference type="InterPro" id="IPR013328">
    <property type="entry name" value="6PGD_dom2"/>
</dbReference>
<dbReference type="InterPro" id="IPR015815">
    <property type="entry name" value="HIBADH-related"/>
</dbReference>
<accession>A0A1X7BTV4</accession>
<sequence length="283" mass="29738">MGLAMAKNLMKGGHSVIGFDLSGTAMNNHVLNGGQAADSPAEVAESAEIVITMLPNGKIVRHAIFDEGGIAETMQTRALLIDMSTIHPSETDGIRKDLAVKQIAMVDAPVGRTSVEAALGTSLFMVGATKDNLETVRPVLECMGDTIIDCGGPGTGSRMKIVNNLMTTSLNVLTAQILTFSDATGLDRDLAVSVMNGTAAGRGHMSTTYPAKVLKGDLTPAFMIDLAKKDLDIALALSNELGVSLSLPTQAEAIYAEAQEAGRGGQDWTAIFDMLHRNHFPAD</sequence>
<keyword evidence="1 6" id="KW-0560">Oxidoreductase</keyword>
<dbReference type="InterPro" id="IPR036291">
    <property type="entry name" value="NAD(P)-bd_dom_sf"/>
</dbReference>
<dbReference type="SUPFAM" id="SSF48179">
    <property type="entry name" value="6-phosphogluconate dehydrogenase C-terminal domain-like"/>
    <property type="match status" value="1"/>
</dbReference>
<evidence type="ECO:0000259" key="4">
    <source>
        <dbReference type="Pfam" id="PF03446"/>
    </source>
</evidence>
<reference evidence="6 7" key="1">
    <citation type="submission" date="2017-03" db="EMBL/GenBank/DDBJ databases">
        <authorList>
            <person name="Afonso C.L."/>
            <person name="Miller P.J."/>
            <person name="Scott M.A."/>
            <person name="Spackman E."/>
            <person name="Goraichik I."/>
            <person name="Dimitrov K.M."/>
            <person name="Suarez D.L."/>
            <person name="Swayne D.E."/>
        </authorList>
    </citation>
    <scope>NUCLEOTIDE SEQUENCE [LARGE SCALE GENOMIC DNA]</scope>
    <source>
        <strain evidence="6 7">CECT 7745</strain>
    </source>
</reference>
<keyword evidence="7" id="KW-1185">Reference proteome</keyword>
<keyword evidence="2" id="KW-0520">NAD</keyword>
<dbReference type="InterPro" id="IPR008927">
    <property type="entry name" value="6-PGluconate_DH-like_C_sf"/>
</dbReference>
<evidence type="ECO:0000313" key="6">
    <source>
        <dbReference type="EMBL" id="SMC12993.1"/>
    </source>
</evidence>
<dbReference type="EC" id="1.1.1.291" evidence="6"/>
<organism evidence="6 7">
    <name type="scientific">Roseovarius aestuarii</name>
    <dbReference type="NCBI Taxonomy" id="475083"/>
    <lineage>
        <taxon>Bacteria</taxon>
        <taxon>Pseudomonadati</taxon>
        <taxon>Pseudomonadota</taxon>
        <taxon>Alphaproteobacteria</taxon>
        <taxon>Rhodobacterales</taxon>
        <taxon>Roseobacteraceae</taxon>
        <taxon>Roseovarius</taxon>
    </lineage>
</organism>
<dbReference type="PANTHER" id="PTHR22981:SF7">
    <property type="entry name" value="3-HYDROXYISOBUTYRATE DEHYDROGENASE, MITOCHONDRIAL"/>
    <property type="match status" value="1"/>
</dbReference>
<proteinExistence type="predicted"/>
<dbReference type="Gene3D" id="3.40.50.720">
    <property type="entry name" value="NAD(P)-binding Rossmann-like Domain"/>
    <property type="match status" value="1"/>
</dbReference>
<gene>
    <name evidence="6" type="primary">Hgd_1</name>
    <name evidence="6" type="ORF">ROA7745_02827</name>
</gene>
<feature type="active site" evidence="3">
    <location>
        <position position="160"/>
    </location>
</feature>
<name>A0A1X7BTV4_9RHOB</name>
<dbReference type="GO" id="GO:0051287">
    <property type="term" value="F:NAD binding"/>
    <property type="evidence" value="ECO:0007669"/>
    <property type="project" value="InterPro"/>
</dbReference>
<dbReference type="PIRSF" id="PIRSF000103">
    <property type="entry name" value="HIBADH"/>
    <property type="match status" value="1"/>
</dbReference>
<protein>
    <submittedName>
        <fullName evidence="6">2-(Hydroxymethyl)glutarate dehydrogenase</fullName>
        <ecNumber evidence="6">1.1.1.291</ecNumber>
    </submittedName>
</protein>
<evidence type="ECO:0000313" key="7">
    <source>
        <dbReference type="Proteomes" id="UP000193224"/>
    </source>
</evidence>
<dbReference type="PANTHER" id="PTHR22981">
    <property type="entry name" value="3-HYDROXYISOBUTYRATE DEHYDROGENASE-RELATED"/>
    <property type="match status" value="1"/>
</dbReference>
<evidence type="ECO:0000256" key="1">
    <source>
        <dbReference type="ARBA" id="ARBA00023002"/>
    </source>
</evidence>
<evidence type="ECO:0000256" key="2">
    <source>
        <dbReference type="ARBA" id="ARBA00023027"/>
    </source>
</evidence>
<dbReference type="Gene3D" id="1.10.1040.10">
    <property type="entry name" value="N-(1-d-carboxylethyl)-l-norvaline Dehydrogenase, domain 2"/>
    <property type="match status" value="1"/>
</dbReference>
<dbReference type="AlphaFoldDB" id="A0A1X7BTV4"/>
<dbReference type="InterPro" id="IPR029154">
    <property type="entry name" value="HIBADH-like_NADP-bd"/>
</dbReference>
<evidence type="ECO:0000256" key="3">
    <source>
        <dbReference type="PIRSR" id="PIRSR000103-1"/>
    </source>
</evidence>
<feature type="domain" description="6-phosphogluconate dehydrogenase NADP-binding" evidence="4">
    <location>
        <begin position="1"/>
        <end position="150"/>
    </location>
</feature>
<dbReference type="SUPFAM" id="SSF51735">
    <property type="entry name" value="NAD(P)-binding Rossmann-fold domains"/>
    <property type="match status" value="1"/>
</dbReference>
<feature type="domain" description="3-hydroxyisobutyrate dehydrogenase-like NAD-binding" evidence="5">
    <location>
        <begin position="154"/>
        <end position="274"/>
    </location>
</feature>
<dbReference type="Pfam" id="PF03446">
    <property type="entry name" value="NAD_binding_2"/>
    <property type="match status" value="1"/>
</dbReference>
<dbReference type="InterPro" id="IPR006115">
    <property type="entry name" value="6PGDH_NADP-bd"/>
</dbReference>
<dbReference type="Proteomes" id="UP000193224">
    <property type="component" value="Unassembled WGS sequence"/>
</dbReference>
<evidence type="ECO:0000259" key="5">
    <source>
        <dbReference type="Pfam" id="PF14833"/>
    </source>
</evidence>
<dbReference type="EMBL" id="FWXB01000010">
    <property type="protein sequence ID" value="SMC12993.1"/>
    <property type="molecule type" value="Genomic_DNA"/>
</dbReference>
<dbReference type="GO" id="GO:0050661">
    <property type="term" value="F:NADP binding"/>
    <property type="evidence" value="ECO:0007669"/>
    <property type="project" value="InterPro"/>
</dbReference>
<dbReference type="Pfam" id="PF14833">
    <property type="entry name" value="NAD_binding_11"/>
    <property type="match status" value="1"/>
</dbReference>